<sequence length="102" mass="10462">MSPCSTSAIRHSAACVPSLSARTESGGRDGSPILGSGNIHASFIGGGEAIASYLVKCTISIERRGPADPLLVGEFHRLRSAAGAHKPCSPPKAKATRLGSHR</sequence>
<feature type="region of interest" description="Disordered" evidence="1">
    <location>
        <begin position="81"/>
        <end position="102"/>
    </location>
</feature>
<protein>
    <submittedName>
        <fullName evidence="2">Uncharacterized protein</fullName>
    </submittedName>
</protein>
<gene>
    <name evidence="2" type="ordered locus">RHA1_ro08948</name>
</gene>
<dbReference type="OrthoDB" id="7055905at2"/>
<evidence type="ECO:0000256" key="1">
    <source>
        <dbReference type="SAM" id="MobiDB-lite"/>
    </source>
</evidence>
<geneLocation type="plasmid" evidence="2 3">
    <name>pRHL1</name>
</geneLocation>
<proteinExistence type="predicted"/>
<evidence type="ECO:0000313" key="3">
    <source>
        <dbReference type="Proteomes" id="UP000008710"/>
    </source>
</evidence>
<evidence type="ECO:0000313" key="2">
    <source>
        <dbReference type="EMBL" id="ABG99992.1"/>
    </source>
</evidence>
<keyword evidence="2" id="KW-0614">Plasmid</keyword>
<dbReference type="Proteomes" id="UP000008710">
    <property type="component" value="Plasmid pRHL1"/>
</dbReference>
<organism evidence="2 3">
    <name type="scientific">Rhodococcus jostii (strain RHA1)</name>
    <dbReference type="NCBI Taxonomy" id="101510"/>
    <lineage>
        <taxon>Bacteria</taxon>
        <taxon>Bacillati</taxon>
        <taxon>Actinomycetota</taxon>
        <taxon>Actinomycetes</taxon>
        <taxon>Mycobacteriales</taxon>
        <taxon>Nocardiaceae</taxon>
        <taxon>Rhodococcus</taxon>
    </lineage>
</organism>
<name>Q0RXJ4_RHOJR</name>
<dbReference type="KEGG" id="rha:RHA1_ro08948"/>
<accession>Q0RXJ4</accession>
<dbReference type="EMBL" id="CP000432">
    <property type="protein sequence ID" value="ABG99992.1"/>
    <property type="molecule type" value="Genomic_DNA"/>
</dbReference>
<dbReference type="AlphaFoldDB" id="Q0RXJ4"/>
<reference evidence="3" key="1">
    <citation type="journal article" date="2006" name="Proc. Natl. Acad. Sci. U.S.A.">
        <title>The complete genome of Rhodococcus sp. RHA1 provides insights into a catabolic powerhouse.</title>
        <authorList>
            <person name="McLeod M.P."/>
            <person name="Warren R.L."/>
            <person name="Hsiao W.W.L."/>
            <person name="Araki N."/>
            <person name="Myhre M."/>
            <person name="Fernandes C."/>
            <person name="Miyazawa D."/>
            <person name="Wong W."/>
            <person name="Lillquist A.L."/>
            <person name="Wang D."/>
            <person name="Dosanjh M."/>
            <person name="Hara H."/>
            <person name="Petrescu A."/>
            <person name="Morin R.D."/>
            <person name="Yang G."/>
            <person name="Stott J.M."/>
            <person name="Schein J.E."/>
            <person name="Shin H."/>
            <person name="Smailus D."/>
            <person name="Siddiqui A.S."/>
            <person name="Marra M.A."/>
            <person name="Jones S.J.M."/>
            <person name="Holt R."/>
            <person name="Brinkman F.S.L."/>
            <person name="Miyauchi K."/>
            <person name="Fukuda M."/>
            <person name="Davies J.E."/>
            <person name="Mohn W.W."/>
            <person name="Eltis L.D."/>
        </authorList>
    </citation>
    <scope>NUCLEOTIDE SEQUENCE [LARGE SCALE GENOMIC DNA]</scope>
    <source>
        <strain evidence="3">RHA1</strain>
    </source>
</reference>
<dbReference type="HOGENOM" id="CLU_2275290_0_0_11"/>